<feature type="domain" description="Anticodon-binding" evidence="5">
    <location>
        <begin position="6"/>
        <end position="72"/>
    </location>
</feature>
<evidence type="ECO:0000256" key="1">
    <source>
        <dbReference type="ARBA" id="ARBA00022741"/>
    </source>
</evidence>
<dbReference type="Gene3D" id="3.40.50.800">
    <property type="entry name" value="Anticodon-binding domain"/>
    <property type="match status" value="1"/>
</dbReference>
<dbReference type="GO" id="GO:0006427">
    <property type="term" value="P:histidyl-tRNA aminoacylation"/>
    <property type="evidence" value="ECO:0007669"/>
    <property type="project" value="TreeGrafter"/>
</dbReference>
<dbReference type="PANTHER" id="PTHR11476:SF7">
    <property type="entry name" value="HISTIDINE--TRNA LIGASE"/>
    <property type="match status" value="1"/>
</dbReference>
<dbReference type="GO" id="GO:0005829">
    <property type="term" value="C:cytosol"/>
    <property type="evidence" value="ECO:0007669"/>
    <property type="project" value="TreeGrafter"/>
</dbReference>
<sequence length="110" mass="11447">RSAVGAGIRAEFGYKPNPKMADNLGHCHEQGVPFMVLFGEEEMGRGLVKIKDMDAHAEEAVPVGELVPELRRRIAARAERIAAAEAAEAEAAAGKAEAQPAAAEGAAAAQ</sequence>
<keyword evidence="1" id="KW-0547">Nucleotide-binding</keyword>
<dbReference type="GO" id="GO:0004821">
    <property type="term" value="F:histidine-tRNA ligase activity"/>
    <property type="evidence" value="ECO:0007669"/>
    <property type="project" value="TreeGrafter"/>
</dbReference>
<evidence type="ECO:0000313" key="6">
    <source>
        <dbReference type="EMBL" id="KAG2485204.1"/>
    </source>
</evidence>
<keyword evidence="2" id="KW-0067">ATP-binding</keyword>
<accession>A0A835XKL8</accession>
<gene>
    <name evidence="6" type="ORF">HYH03_016093</name>
</gene>
<protein>
    <recommendedName>
        <fullName evidence="5">Anticodon-binding domain-containing protein</fullName>
    </recommendedName>
</protein>
<dbReference type="GO" id="GO:0005524">
    <property type="term" value="F:ATP binding"/>
    <property type="evidence" value="ECO:0007669"/>
    <property type="project" value="UniProtKB-KW"/>
</dbReference>
<dbReference type="OrthoDB" id="1906957at2759"/>
<keyword evidence="3" id="KW-0648">Protein biosynthesis</keyword>
<dbReference type="GO" id="GO:0005739">
    <property type="term" value="C:mitochondrion"/>
    <property type="evidence" value="ECO:0007669"/>
    <property type="project" value="TreeGrafter"/>
</dbReference>
<dbReference type="FunFam" id="3.40.50.800:FF:000012">
    <property type="entry name" value="Histidine--tRNA ligase, cytoplasmic"/>
    <property type="match status" value="1"/>
</dbReference>
<dbReference type="PANTHER" id="PTHR11476">
    <property type="entry name" value="HISTIDYL-TRNA SYNTHETASE"/>
    <property type="match status" value="1"/>
</dbReference>
<dbReference type="EMBL" id="JAEHOE010000134">
    <property type="protein sequence ID" value="KAG2485204.1"/>
    <property type="molecule type" value="Genomic_DNA"/>
</dbReference>
<dbReference type="GO" id="GO:0032543">
    <property type="term" value="P:mitochondrial translation"/>
    <property type="evidence" value="ECO:0007669"/>
    <property type="project" value="TreeGrafter"/>
</dbReference>
<dbReference type="InterPro" id="IPR004154">
    <property type="entry name" value="Anticodon-bd"/>
</dbReference>
<evidence type="ECO:0000259" key="5">
    <source>
        <dbReference type="Pfam" id="PF03129"/>
    </source>
</evidence>
<name>A0A835XKL8_9CHLO</name>
<feature type="region of interest" description="Disordered" evidence="4">
    <location>
        <begin position="86"/>
        <end position="110"/>
    </location>
</feature>
<dbReference type="AlphaFoldDB" id="A0A835XKL8"/>
<dbReference type="SUPFAM" id="SSF52954">
    <property type="entry name" value="Class II aaRS ABD-related"/>
    <property type="match status" value="1"/>
</dbReference>
<dbReference type="InterPro" id="IPR036621">
    <property type="entry name" value="Anticodon-bd_dom_sf"/>
</dbReference>
<evidence type="ECO:0000313" key="7">
    <source>
        <dbReference type="Proteomes" id="UP000612055"/>
    </source>
</evidence>
<feature type="non-terminal residue" evidence="6">
    <location>
        <position position="110"/>
    </location>
</feature>
<proteinExistence type="predicted"/>
<dbReference type="GO" id="GO:0003723">
    <property type="term" value="F:RNA binding"/>
    <property type="evidence" value="ECO:0007669"/>
    <property type="project" value="TreeGrafter"/>
</dbReference>
<dbReference type="Pfam" id="PF03129">
    <property type="entry name" value="HGTP_anticodon"/>
    <property type="match status" value="1"/>
</dbReference>
<evidence type="ECO:0000256" key="3">
    <source>
        <dbReference type="ARBA" id="ARBA00022917"/>
    </source>
</evidence>
<reference evidence="6" key="1">
    <citation type="journal article" date="2020" name="bioRxiv">
        <title>Comparative genomics of Chlamydomonas.</title>
        <authorList>
            <person name="Craig R.J."/>
            <person name="Hasan A.R."/>
            <person name="Ness R.W."/>
            <person name="Keightley P.D."/>
        </authorList>
    </citation>
    <scope>NUCLEOTIDE SEQUENCE</scope>
    <source>
        <strain evidence="6">CCAP 11/70</strain>
    </source>
</reference>
<evidence type="ECO:0000256" key="4">
    <source>
        <dbReference type="SAM" id="MobiDB-lite"/>
    </source>
</evidence>
<keyword evidence="7" id="KW-1185">Reference proteome</keyword>
<dbReference type="Proteomes" id="UP000612055">
    <property type="component" value="Unassembled WGS sequence"/>
</dbReference>
<organism evidence="6 7">
    <name type="scientific">Edaphochlamys debaryana</name>
    <dbReference type="NCBI Taxonomy" id="47281"/>
    <lineage>
        <taxon>Eukaryota</taxon>
        <taxon>Viridiplantae</taxon>
        <taxon>Chlorophyta</taxon>
        <taxon>core chlorophytes</taxon>
        <taxon>Chlorophyceae</taxon>
        <taxon>CS clade</taxon>
        <taxon>Chlamydomonadales</taxon>
        <taxon>Chlamydomonadales incertae sedis</taxon>
        <taxon>Edaphochlamys</taxon>
    </lineage>
</organism>
<comment type="caution">
    <text evidence="6">The sequence shown here is derived from an EMBL/GenBank/DDBJ whole genome shotgun (WGS) entry which is preliminary data.</text>
</comment>
<evidence type="ECO:0000256" key="2">
    <source>
        <dbReference type="ARBA" id="ARBA00022840"/>
    </source>
</evidence>